<feature type="transmembrane region" description="Helical" evidence="1">
    <location>
        <begin position="174"/>
        <end position="195"/>
    </location>
</feature>
<keyword evidence="1" id="KW-0812">Transmembrane</keyword>
<dbReference type="PANTHER" id="PTHR23028:SF53">
    <property type="entry name" value="ACYL_TRANSF_3 DOMAIN-CONTAINING PROTEIN"/>
    <property type="match status" value="1"/>
</dbReference>
<feature type="transmembrane region" description="Helical" evidence="1">
    <location>
        <begin position="319"/>
        <end position="340"/>
    </location>
</feature>
<name>A0ABT6KR02_9MICO</name>
<comment type="caution">
    <text evidence="3">The sequence shown here is derived from an EMBL/GenBank/DDBJ whole genome shotgun (WGS) entry which is preliminary data.</text>
</comment>
<feature type="transmembrane region" description="Helical" evidence="1">
    <location>
        <begin position="360"/>
        <end position="381"/>
    </location>
</feature>
<dbReference type="EMBL" id="JARXVQ010000001">
    <property type="protein sequence ID" value="MDH6181629.1"/>
    <property type="molecule type" value="Genomic_DNA"/>
</dbReference>
<feature type="transmembrane region" description="Helical" evidence="1">
    <location>
        <begin position="256"/>
        <end position="275"/>
    </location>
</feature>
<feature type="transmembrane region" description="Helical" evidence="1">
    <location>
        <begin position="233"/>
        <end position="250"/>
    </location>
</feature>
<feature type="domain" description="Acyltransferase 3" evidence="2">
    <location>
        <begin position="14"/>
        <end position="336"/>
    </location>
</feature>
<evidence type="ECO:0000313" key="4">
    <source>
        <dbReference type="Proteomes" id="UP001160142"/>
    </source>
</evidence>
<organism evidence="3 4">
    <name type="scientific">Antiquaquibacter oligotrophicus</name>
    <dbReference type="NCBI Taxonomy" id="2880260"/>
    <lineage>
        <taxon>Bacteria</taxon>
        <taxon>Bacillati</taxon>
        <taxon>Actinomycetota</taxon>
        <taxon>Actinomycetes</taxon>
        <taxon>Micrococcales</taxon>
        <taxon>Microbacteriaceae</taxon>
        <taxon>Antiquaquibacter</taxon>
    </lineage>
</organism>
<feature type="transmembrane region" description="Helical" evidence="1">
    <location>
        <begin position="149"/>
        <end position="167"/>
    </location>
</feature>
<proteinExistence type="predicted"/>
<feature type="transmembrane region" description="Helical" evidence="1">
    <location>
        <begin position="296"/>
        <end position="313"/>
    </location>
</feature>
<gene>
    <name evidence="3" type="ORF">M2152_001811</name>
</gene>
<reference evidence="3 4" key="1">
    <citation type="submission" date="2023-04" db="EMBL/GenBank/DDBJ databases">
        <title>Genome Encyclopedia of Bacteria and Archaea VI: Functional Genomics of Type Strains.</title>
        <authorList>
            <person name="Whitman W."/>
        </authorList>
    </citation>
    <scope>NUCLEOTIDE SEQUENCE [LARGE SCALE GENOMIC DNA]</scope>
    <source>
        <strain evidence="3 4">SG_E_30_P1</strain>
    </source>
</reference>
<keyword evidence="1" id="KW-1133">Transmembrane helix</keyword>
<keyword evidence="1" id="KW-0472">Membrane</keyword>
<feature type="transmembrane region" description="Helical" evidence="1">
    <location>
        <begin position="38"/>
        <end position="59"/>
    </location>
</feature>
<dbReference type="InterPro" id="IPR050879">
    <property type="entry name" value="Acyltransferase_3"/>
</dbReference>
<accession>A0ABT6KR02</accession>
<evidence type="ECO:0000256" key="1">
    <source>
        <dbReference type="SAM" id="Phobius"/>
    </source>
</evidence>
<sequence>MADLVVTSSKRRLDIQALRALAVVAVVLYHSWPGLVPAGYLGVDIFFVISGYLITRHLVGERVRDGRIRLGRFYVRRARRLLPAATLVLIVTAVMTLLVVPMQFWTDYFRQIAGSALYVQNWVLLSPMEGPRIDTAVLHFWSLSVEEQFYLVWPLLVIAGAAIAARLSRAPRPVLAVGASVIIAASLVLWIATSAQNYELAYFSTFTRAWEFAAGGLLAVLPALSVTGRRADALFWVSAVALVASILLLGTNPGAWTIIPVVATGAMIVAGNAELPRSARAIVGWRPVQFTGDISYALYLWHWPVLIFAPFITGSPSPSWFMVLLLAFAVLLSWGTTKFVENPIRRTPLEGDHFRRRRRVSVATVTAGLVVTLALSGASIWTSKNNPEVTQACLDRNNSRTGIEPSN</sequence>
<feature type="transmembrane region" description="Helical" evidence="1">
    <location>
        <begin position="80"/>
        <end position="100"/>
    </location>
</feature>
<dbReference type="Pfam" id="PF01757">
    <property type="entry name" value="Acyl_transf_3"/>
    <property type="match status" value="1"/>
</dbReference>
<dbReference type="PANTHER" id="PTHR23028">
    <property type="entry name" value="ACETYLTRANSFERASE"/>
    <property type="match status" value="1"/>
</dbReference>
<dbReference type="Proteomes" id="UP001160142">
    <property type="component" value="Unassembled WGS sequence"/>
</dbReference>
<evidence type="ECO:0000313" key="3">
    <source>
        <dbReference type="EMBL" id="MDH6181629.1"/>
    </source>
</evidence>
<feature type="transmembrane region" description="Helical" evidence="1">
    <location>
        <begin position="201"/>
        <end position="221"/>
    </location>
</feature>
<evidence type="ECO:0000259" key="2">
    <source>
        <dbReference type="Pfam" id="PF01757"/>
    </source>
</evidence>
<protein>
    <submittedName>
        <fullName evidence="3">Peptidoglycan/LPS O-acetylase OafA/YrhL</fullName>
    </submittedName>
</protein>
<dbReference type="RefSeq" id="WP_322133937.1">
    <property type="nucleotide sequence ID" value="NZ_CP085036.1"/>
</dbReference>
<keyword evidence="4" id="KW-1185">Reference proteome</keyword>
<dbReference type="InterPro" id="IPR002656">
    <property type="entry name" value="Acyl_transf_3_dom"/>
</dbReference>